<keyword evidence="4" id="KW-0963">Cytoplasm</keyword>
<dbReference type="EMBL" id="JAAMPI010001599">
    <property type="protein sequence ID" value="KAF4624628.1"/>
    <property type="molecule type" value="Genomic_DNA"/>
</dbReference>
<feature type="domain" description="Tyrosine-protein phosphatase" evidence="15">
    <location>
        <begin position="802"/>
        <end position="950"/>
    </location>
</feature>
<evidence type="ECO:0000256" key="8">
    <source>
        <dbReference type="ARBA" id="ARBA00023136"/>
    </source>
</evidence>
<evidence type="ECO:0000256" key="2">
    <source>
        <dbReference type="ARBA" id="ARBA00004496"/>
    </source>
</evidence>
<evidence type="ECO:0000256" key="10">
    <source>
        <dbReference type="ARBA" id="ARBA00044949"/>
    </source>
</evidence>
<dbReference type="GO" id="GO:0044732">
    <property type="term" value="C:mitotic spindle pole body"/>
    <property type="evidence" value="ECO:0007669"/>
    <property type="project" value="TreeGrafter"/>
</dbReference>
<comment type="subcellular location">
    <subcellularLocation>
        <location evidence="2">Cytoplasm</location>
    </subcellularLocation>
    <subcellularLocation>
        <location evidence="1">Nucleus inner membrane</location>
        <topology evidence="1">Multi-pass membrane protein</topology>
    </subcellularLocation>
</comment>
<feature type="transmembrane region" description="Helical" evidence="14">
    <location>
        <begin position="591"/>
        <end position="609"/>
    </location>
</feature>
<evidence type="ECO:0000313" key="16">
    <source>
        <dbReference type="EMBL" id="KAF4624628.1"/>
    </source>
</evidence>
<dbReference type="PROSITE" id="PS50054">
    <property type="entry name" value="TYR_PHOSPHATASE_DUAL"/>
    <property type="match status" value="1"/>
</dbReference>
<name>A0A8H4VVZ0_9HELO</name>
<dbReference type="GO" id="GO:0034506">
    <property type="term" value="C:chromosome, centromeric core domain"/>
    <property type="evidence" value="ECO:0007669"/>
    <property type="project" value="TreeGrafter"/>
</dbReference>
<sequence length="997" mass="112109">MRRLGGRIVASSPPPTLPEPPTFFSALTPSHGLMAPTRHRKNLVCFYCNKKSGLQYDGLITQWECTSCGSMNFLDADGEITDPPVASNYKEHLERPYAINRAGPDPDFQRNDATLFCSTCLKNQHLYMSSLSQYYVETDPSHPEYRKMEKEYFKYKDYLEKLYPQVCEDCQPRVLGRMRQAQRTAQSDHMRRLLEKTRMRRMAMRVKTPSLCDIGRLLWWMGLLGQLIWNAMALLNAAHHEQFTILNFPIPPIIFTLINPLVTIATSERVLANPLNAAFIGAHGFAFVFYILLAVVSHRCLKIDMTPLWASTPEKLPYVGLGSRSCSPSESMGAALDEIKAGSGTPSRLTPSPTPTPMETYNNPSNSFKPHSSGLYDNSSNSFNPPTTGGYNSTPAPYSSYAKRFPVRRTTPSLLDMEGPELTHYFATGEAPTRLRHTYSDGNEMEWSPSVPQKQYRAFKPRSPQENTNTLFGQTPVRDQPSPFWFKVPPAPITPAQRLRNPPNQPRLNISPQDVKENFFNNVTRRSSDPNNIMGGLSLKTNTYDEVEFAQPKFFPPSPTSEADEELATLFGQGFSLKEPPQMQQPQGFQLRHFCSATILLFGLLFWLYSLNNPSENSRNVTLGVMGLCVLIAARTILDNTTWAKASKQPPIPHAVASLLGGLELAGAVYGVKEILFGRSDYLNLKGRSGAKRGTMTVGHAISKRSTRTFVEEHHIMESGNGGQIMRESQIGSYSEEKIMTDSKRNSWSSTKNIDLGRGSVSDIGIDTYGLFPNTVEGIENEVPKSLQTIKSKAKEEGKPLNFGIVVPGSIYRSSFPQTEDFQYLQSLGLKTIVSLVNKDFPPEFKAFIKGQGICHRIIDMAGTKKVEISETIMNSIMEIVLDKENYPLLVHCNHGKHRTGCAVAVIRHAYGWNVNDIVEEYHGYAEPKVRECDVRYIREYQVSTLRAIIAKVEHTQDSHPILFNPRIIRILFMVLIVFGVWFTTFRCFPLFLLNLG</sequence>
<feature type="region of interest" description="Disordered" evidence="13">
    <location>
        <begin position="461"/>
        <end position="511"/>
    </location>
</feature>
<evidence type="ECO:0000256" key="3">
    <source>
        <dbReference type="ARBA" id="ARBA00012527"/>
    </source>
</evidence>
<dbReference type="Gene3D" id="3.90.190.10">
    <property type="entry name" value="Protein tyrosine phosphatase superfamily"/>
    <property type="match status" value="1"/>
</dbReference>
<feature type="transmembrane region" description="Helical" evidence="14">
    <location>
        <begin position="277"/>
        <end position="296"/>
    </location>
</feature>
<dbReference type="InterPro" id="IPR016130">
    <property type="entry name" value="Tyr_Pase_AS"/>
</dbReference>
<feature type="transmembrane region" description="Helical" evidence="14">
    <location>
        <begin position="621"/>
        <end position="638"/>
    </location>
</feature>
<keyword evidence="6" id="KW-0378">Hydrolase</keyword>
<dbReference type="GO" id="GO:0008486">
    <property type="term" value="F:diphosphoinositol-polyphosphate diphosphatase activity"/>
    <property type="evidence" value="ECO:0007669"/>
    <property type="project" value="UniProtKB-EC"/>
</dbReference>
<dbReference type="GO" id="GO:0071765">
    <property type="term" value="P:nuclear inner membrane organization"/>
    <property type="evidence" value="ECO:0007669"/>
    <property type="project" value="InterPro"/>
</dbReference>
<keyword evidence="9" id="KW-0539">Nucleus</keyword>
<reference evidence="16 17" key="1">
    <citation type="submission" date="2020-03" db="EMBL/GenBank/DDBJ databases">
        <title>Draft Genome Sequence of Cudoniella acicularis.</title>
        <authorList>
            <person name="Buettner E."/>
            <person name="Kellner H."/>
        </authorList>
    </citation>
    <scope>NUCLEOTIDE SEQUENCE [LARGE SCALE GENOMIC DNA]</scope>
    <source>
        <strain evidence="16 17">DSM 108380</strain>
    </source>
</reference>
<keyword evidence="8 14" id="KW-0472">Membrane</keyword>
<evidence type="ECO:0000256" key="6">
    <source>
        <dbReference type="ARBA" id="ARBA00022801"/>
    </source>
</evidence>
<dbReference type="PANTHER" id="PTHR28538:SF1">
    <property type="entry name" value="INTEGRAL INNER NUCLEAR MEMBRANE PROTEIN IMA1"/>
    <property type="match status" value="1"/>
</dbReference>
<dbReference type="InterPro" id="IPR029021">
    <property type="entry name" value="Prot-tyrosine_phosphatase-like"/>
</dbReference>
<dbReference type="GO" id="GO:0005637">
    <property type="term" value="C:nuclear inner membrane"/>
    <property type="evidence" value="ECO:0007669"/>
    <property type="project" value="UniProtKB-SubCell"/>
</dbReference>
<dbReference type="GO" id="GO:0005737">
    <property type="term" value="C:cytoplasm"/>
    <property type="evidence" value="ECO:0007669"/>
    <property type="project" value="UniProtKB-SubCell"/>
</dbReference>
<feature type="transmembrane region" description="Helical" evidence="14">
    <location>
        <begin position="971"/>
        <end position="994"/>
    </location>
</feature>
<evidence type="ECO:0000256" key="5">
    <source>
        <dbReference type="ARBA" id="ARBA00022692"/>
    </source>
</evidence>
<dbReference type="Proteomes" id="UP000566819">
    <property type="component" value="Unassembled WGS sequence"/>
</dbReference>
<evidence type="ECO:0000256" key="9">
    <source>
        <dbReference type="ARBA" id="ARBA00023242"/>
    </source>
</evidence>
<comment type="catalytic activity">
    <reaction evidence="12">
        <text>1,5-bis(diphospho)-1D-myo-inositol 2,3,4,6-tetrakisphosphate + H2O = 1-diphospho-1D-myo-inositol 2,3,4,5,6-pentakisphosphate + phosphate + 2 H(+)</text>
        <dbReference type="Rhea" id="RHEA:79699"/>
        <dbReference type="ChEBI" id="CHEBI:15377"/>
        <dbReference type="ChEBI" id="CHEBI:15378"/>
        <dbReference type="ChEBI" id="CHEBI:43474"/>
        <dbReference type="ChEBI" id="CHEBI:74946"/>
        <dbReference type="ChEBI" id="CHEBI:77983"/>
        <dbReference type="EC" id="3.6.1.52"/>
    </reaction>
    <physiologicalReaction direction="left-to-right" evidence="12">
        <dbReference type="Rhea" id="RHEA:79700"/>
    </physiologicalReaction>
</comment>
<evidence type="ECO:0000256" key="4">
    <source>
        <dbReference type="ARBA" id="ARBA00022490"/>
    </source>
</evidence>
<evidence type="ECO:0000313" key="17">
    <source>
        <dbReference type="Proteomes" id="UP000566819"/>
    </source>
</evidence>
<dbReference type="PANTHER" id="PTHR28538">
    <property type="entry name" value="INTEGRAL INNER NUCLEAR MEMBRANE PROTEIN IMA1"/>
    <property type="match status" value="1"/>
</dbReference>
<evidence type="ECO:0000256" key="12">
    <source>
        <dbReference type="ARBA" id="ARBA00047927"/>
    </source>
</evidence>
<dbReference type="EC" id="3.6.1.52" evidence="3"/>
<feature type="transmembrane region" description="Helical" evidence="14">
    <location>
        <begin position="217"/>
        <end position="238"/>
    </location>
</feature>
<dbReference type="SUPFAM" id="SSF52799">
    <property type="entry name" value="(Phosphotyrosine protein) phosphatases II"/>
    <property type="match status" value="1"/>
</dbReference>
<feature type="compositionally biased region" description="Polar residues" evidence="13">
    <location>
        <begin position="359"/>
        <end position="373"/>
    </location>
</feature>
<proteinExistence type="inferred from homology"/>
<gene>
    <name evidence="16" type="ORF">G7Y89_g13539</name>
</gene>
<accession>A0A8H4VVZ0</accession>
<dbReference type="FunFam" id="3.90.190.10:FF:000035">
    <property type="entry name" value="Tyrosine phosphatase, putative"/>
    <property type="match status" value="1"/>
</dbReference>
<feature type="region of interest" description="Disordered" evidence="13">
    <location>
        <begin position="1"/>
        <end position="20"/>
    </location>
</feature>
<dbReference type="InterPro" id="IPR018617">
    <property type="entry name" value="Ima1_N"/>
</dbReference>
<evidence type="ECO:0000256" key="14">
    <source>
        <dbReference type="SAM" id="Phobius"/>
    </source>
</evidence>
<feature type="transmembrane region" description="Helical" evidence="14">
    <location>
        <begin position="245"/>
        <end position="265"/>
    </location>
</feature>
<protein>
    <recommendedName>
        <fullName evidence="3">diphosphoinositol-polyphosphate diphosphatase</fullName>
        <ecNumber evidence="3">3.6.1.52</ecNumber>
    </recommendedName>
</protein>
<feature type="region of interest" description="Disordered" evidence="13">
    <location>
        <begin position="338"/>
        <end position="373"/>
    </location>
</feature>
<dbReference type="Pfam" id="PF09779">
    <property type="entry name" value="Ima1_N"/>
    <property type="match status" value="1"/>
</dbReference>
<dbReference type="InterPro" id="IPR042321">
    <property type="entry name" value="Ima1"/>
</dbReference>
<keyword evidence="7 14" id="KW-1133">Transmembrane helix</keyword>
<evidence type="ECO:0000259" key="15">
    <source>
        <dbReference type="PROSITE" id="PS50054"/>
    </source>
</evidence>
<dbReference type="GO" id="GO:0034992">
    <property type="term" value="C:microtubule organizing center attachment site"/>
    <property type="evidence" value="ECO:0007669"/>
    <property type="project" value="TreeGrafter"/>
</dbReference>
<organism evidence="16 17">
    <name type="scientific">Cudoniella acicularis</name>
    <dbReference type="NCBI Taxonomy" id="354080"/>
    <lineage>
        <taxon>Eukaryota</taxon>
        <taxon>Fungi</taxon>
        <taxon>Dikarya</taxon>
        <taxon>Ascomycota</taxon>
        <taxon>Pezizomycotina</taxon>
        <taxon>Leotiomycetes</taxon>
        <taxon>Helotiales</taxon>
        <taxon>Tricladiaceae</taxon>
        <taxon>Cudoniella</taxon>
    </lineage>
</organism>
<dbReference type="InterPro" id="IPR020422">
    <property type="entry name" value="TYR_PHOSPHATASE_DUAL_dom"/>
</dbReference>
<evidence type="ECO:0000256" key="13">
    <source>
        <dbReference type="SAM" id="MobiDB-lite"/>
    </source>
</evidence>
<keyword evidence="17" id="KW-1185">Reference proteome</keyword>
<dbReference type="PROSITE" id="PS00383">
    <property type="entry name" value="TYR_PHOSPHATASE_1"/>
    <property type="match status" value="1"/>
</dbReference>
<dbReference type="OrthoDB" id="6375174at2759"/>
<feature type="compositionally biased region" description="Polar residues" evidence="13">
    <location>
        <begin position="464"/>
        <end position="473"/>
    </location>
</feature>
<evidence type="ECO:0000256" key="7">
    <source>
        <dbReference type="ARBA" id="ARBA00022989"/>
    </source>
</evidence>
<comment type="catalytic activity">
    <reaction evidence="11">
        <text>5-diphospho-1D-myo-inositol 1,2,3,4,6-pentakisphosphate + H2O = 1D-myo-inositol hexakisphosphate + phosphate + H(+)</text>
        <dbReference type="Rhea" id="RHEA:22384"/>
        <dbReference type="ChEBI" id="CHEBI:15377"/>
        <dbReference type="ChEBI" id="CHEBI:15378"/>
        <dbReference type="ChEBI" id="CHEBI:43474"/>
        <dbReference type="ChEBI" id="CHEBI:58130"/>
        <dbReference type="ChEBI" id="CHEBI:58628"/>
        <dbReference type="EC" id="3.6.1.52"/>
    </reaction>
    <physiologicalReaction direction="left-to-right" evidence="11">
        <dbReference type="Rhea" id="RHEA:22385"/>
    </physiologicalReaction>
</comment>
<dbReference type="AlphaFoldDB" id="A0A8H4VVZ0"/>
<evidence type="ECO:0000256" key="1">
    <source>
        <dbReference type="ARBA" id="ARBA00004473"/>
    </source>
</evidence>
<evidence type="ECO:0000256" key="11">
    <source>
        <dbReference type="ARBA" id="ARBA00047342"/>
    </source>
</evidence>
<dbReference type="InterPro" id="IPR004861">
    <property type="entry name" value="Siw14-like"/>
</dbReference>
<comment type="similarity">
    <text evidence="10">Belongs to the protein-tyrosine phosphatase family. Atypical dual-specificity phosphatase Siw14-like subfamily.</text>
</comment>
<dbReference type="Pfam" id="PF03162">
    <property type="entry name" value="Y_phosphatase2"/>
    <property type="match status" value="1"/>
</dbReference>
<comment type="caution">
    <text evidence="16">The sequence shown here is derived from an EMBL/GenBank/DDBJ whole genome shotgun (WGS) entry which is preliminary data.</text>
</comment>
<keyword evidence="5 14" id="KW-0812">Transmembrane</keyword>